<gene>
    <name evidence="2" type="ORF">MNBD_PLANCTO02-708</name>
</gene>
<evidence type="ECO:0000313" key="2">
    <source>
        <dbReference type="EMBL" id="VAX42008.1"/>
    </source>
</evidence>
<dbReference type="InterPro" id="IPR017850">
    <property type="entry name" value="Alkaline_phosphatase_core_sf"/>
</dbReference>
<dbReference type="Gene3D" id="3.40.720.10">
    <property type="entry name" value="Alkaline Phosphatase, subunit A"/>
    <property type="match status" value="1"/>
</dbReference>
<evidence type="ECO:0000256" key="1">
    <source>
        <dbReference type="ARBA" id="ARBA00022553"/>
    </source>
</evidence>
<dbReference type="GO" id="GO:0004035">
    <property type="term" value="F:alkaline phosphatase activity"/>
    <property type="evidence" value="ECO:0007669"/>
    <property type="project" value="UniProtKB-EC"/>
</dbReference>
<dbReference type="EMBL" id="UOGL01000609">
    <property type="protein sequence ID" value="VAX42008.1"/>
    <property type="molecule type" value="Genomic_DNA"/>
</dbReference>
<dbReference type="PANTHER" id="PTHR11596:SF5">
    <property type="entry name" value="ALKALINE PHOSPHATASE"/>
    <property type="match status" value="1"/>
</dbReference>
<dbReference type="SMART" id="SM00098">
    <property type="entry name" value="alkPPc"/>
    <property type="match status" value="1"/>
</dbReference>
<protein>
    <submittedName>
        <fullName evidence="2">Alkaline phosphatase</fullName>
        <ecNumber evidence="2">3.1.3.1</ecNumber>
    </submittedName>
</protein>
<keyword evidence="1" id="KW-0597">Phosphoprotein</keyword>
<dbReference type="AlphaFoldDB" id="A0A3B1DZW4"/>
<proteinExistence type="predicted"/>
<keyword evidence="2" id="KW-0378">Hydrolase</keyword>
<name>A0A3B1DZW4_9ZZZZ</name>
<dbReference type="SUPFAM" id="SSF53649">
    <property type="entry name" value="Alkaline phosphatase-like"/>
    <property type="match status" value="1"/>
</dbReference>
<dbReference type="Pfam" id="PF00245">
    <property type="entry name" value="Alk_phosphatase"/>
    <property type="match status" value="1"/>
</dbReference>
<organism evidence="2">
    <name type="scientific">hydrothermal vent metagenome</name>
    <dbReference type="NCBI Taxonomy" id="652676"/>
    <lineage>
        <taxon>unclassified sequences</taxon>
        <taxon>metagenomes</taxon>
        <taxon>ecological metagenomes</taxon>
    </lineage>
</organism>
<reference evidence="2" key="1">
    <citation type="submission" date="2018-06" db="EMBL/GenBank/DDBJ databases">
        <authorList>
            <person name="Zhirakovskaya E."/>
        </authorList>
    </citation>
    <scope>NUCLEOTIDE SEQUENCE</scope>
</reference>
<dbReference type="PANTHER" id="PTHR11596">
    <property type="entry name" value="ALKALINE PHOSPHATASE"/>
    <property type="match status" value="1"/>
</dbReference>
<accession>A0A3B1DZW4</accession>
<dbReference type="EC" id="3.1.3.1" evidence="2"/>
<sequence length="548" mass="60543">MMQKPYCLLVICLFCVISSSNFLSADDPIYNLQTEAIKKGKAEFGHWGWKPHQYMLWGSHSNRLIPVYTFGAKGTAKGVNLTHYTNSNSPYRSEKGIRKFYGRVPKGTLNPNANYLDQTNIYDIQLAALRGGKKHIFLVVFDGMDWQTTQAAALWKTKKLSYRSGRGTGLHFQDYKAGGNTQFGAMVTSPYADKYPVDIDKQSVSQKPGTILGGYAWKIAGEFPWSKPTEGEYLIGKSTVASMKNAYTDSASSATSMTSGFKTYNSSINISPDGTQLVTIAHLAQKKGWKVGAVTSVPISHATPGASYAHNVSRHDYQDISRDLLGLPSVSHPKKPLHGLDVLIGCGFSVTRNLDKGQGKNFVPGNAFLAKKDLLTIDSRAGGKYVVAIRTEGQSGEELLKVKADDAIASNKRLFGFFGTKNKHLPFQTADGKYNPSVGRRKKVETYSKADIQENPTLENFTEQAIRVLSQKDSSFWLMVEAGDVDWANHDNNIDNSIGAVYSGDKAVQTITKWVEKNSNWKDSLLIVTADHGHYFVLEHPEQLLEKP</sequence>
<dbReference type="InterPro" id="IPR001952">
    <property type="entry name" value="Alkaline_phosphatase"/>
</dbReference>